<organism evidence="1 2">
    <name type="scientific">Hymenobacter monticola</name>
    <dbReference type="NCBI Taxonomy" id="1705399"/>
    <lineage>
        <taxon>Bacteria</taxon>
        <taxon>Pseudomonadati</taxon>
        <taxon>Bacteroidota</taxon>
        <taxon>Cytophagia</taxon>
        <taxon>Cytophagales</taxon>
        <taxon>Hymenobacteraceae</taxon>
        <taxon>Hymenobacter</taxon>
    </lineage>
</organism>
<accession>A0ABY4B0W9</accession>
<evidence type="ECO:0000313" key="2">
    <source>
        <dbReference type="Proteomes" id="UP000831390"/>
    </source>
</evidence>
<dbReference type="Proteomes" id="UP000831390">
    <property type="component" value="Chromosome"/>
</dbReference>
<name>A0ABY4B0W9_9BACT</name>
<evidence type="ECO:0000313" key="1">
    <source>
        <dbReference type="EMBL" id="UOE32813.1"/>
    </source>
</evidence>
<sequence length="81" mass="9160">MTVLSESEVAELLHCLCVRLGFCLPPPLQRRLIKNPPRSVEKFTNAVWKGEGFDLLFISDQKLYDAVRAMVGAAFQQHLSE</sequence>
<keyword evidence="2" id="KW-1185">Reference proteome</keyword>
<gene>
    <name evidence="1" type="ORF">MTP16_16960</name>
</gene>
<protein>
    <submittedName>
        <fullName evidence="1">Uncharacterized protein</fullName>
    </submittedName>
</protein>
<proteinExistence type="predicted"/>
<dbReference type="RefSeq" id="WP_243512045.1">
    <property type="nucleotide sequence ID" value="NZ_CP094534.1"/>
</dbReference>
<reference evidence="1 2" key="1">
    <citation type="submission" date="2022-03" db="EMBL/GenBank/DDBJ databases">
        <title>Hymenobactersp. isolated from the air.</title>
        <authorList>
            <person name="Won M."/>
            <person name="Kwon S.-W."/>
        </authorList>
    </citation>
    <scope>NUCLEOTIDE SEQUENCE [LARGE SCALE GENOMIC DNA]</scope>
    <source>
        <strain evidence="1 2">KACC 22596</strain>
    </source>
</reference>
<dbReference type="EMBL" id="CP094534">
    <property type="protein sequence ID" value="UOE32813.1"/>
    <property type="molecule type" value="Genomic_DNA"/>
</dbReference>